<reference evidence="2" key="1">
    <citation type="submission" date="2008-12" db="EMBL/GenBank/DDBJ databases">
        <title>Complete sequence of Chloroflexus aggregans DSM 9485.</title>
        <authorList>
            <consortium name="US DOE Joint Genome Institute"/>
            <person name="Lucas S."/>
            <person name="Copeland A."/>
            <person name="Lapidus A."/>
            <person name="Glavina del Rio T."/>
            <person name="Dalin E."/>
            <person name="Tice H."/>
            <person name="Pitluck S."/>
            <person name="Foster B."/>
            <person name="Larimer F."/>
            <person name="Land M."/>
            <person name="Hauser L."/>
            <person name="Kyrpides N."/>
            <person name="Mikhailova N."/>
            <person name="Bryant D."/>
            <person name="Richardson P."/>
        </authorList>
    </citation>
    <scope>NUCLEOTIDE SEQUENCE</scope>
    <source>
        <strain evidence="2">DSM 9485</strain>
    </source>
</reference>
<evidence type="ECO:0000313" key="2">
    <source>
        <dbReference type="EMBL" id="ACL24769.1"/>
    </source>
</evidence>
<dbReference type="AlphaFoldDB" id="B8GBE1"/>
<dbReference type="PROSITE" id="PS51087">
    <property type="entry name" value="APAG"/>
    <property type="match status" value="1"/>
</dbReference>
<dbReference type="GO" id="GO:0070987">
    <property type="term" value="P:error-free translesion synthesis"/>
    <property type="evidence" value="ECO:0007669"/>
    <property type="project" value="TreeGrafter"/>
</dbReference>
<dbReference type="KEGG" id="cag:Cagg_1874"/>
<feature type="domain" description="ApaG" evidence="1">
    <location>
        <begin position="11"/>
        <end position="135"/>
    </location>
</feature>
<dbReference type="InterPro" id="IPR007474">
    <property type="entry name" value="ApaG_domain"/>
</dbReference>
<dbReference type="Proteomes" id="UP000002508">
    <property type="component" value="Chromosome"/>
</dbReference>
<protein>
    <submittedName>
        <fullName evidence="2">ApaG domain protein</fullName>
    </submittedName>
</protein>
<dbReference type="eggNOG" id="COG2967">
    <property type="taxonomic scope" value="Bacteria"/>
</dbReference>
<evidence type="ECO:0000313" key="3">
    <source>
        <dbReference type="Proteomes" id="UP000002508"/>
    </source>
</evidence>
<dbReference type="PANTHER" id="PTHR14289">
    <property type="entry name" value="F-BOX ONLY PROTEIN 3"/>
    <property type="match status" value="1"/>
</dbReference>
<organism evidence="2 3">
    <name type="scientific">Chloroflexus aggregans (strain MD-66 / DSM 9485)</name>
    <dbReference type="NCBI Taxonomy" id="326427"/>
    <lineage>
        <taxon>Bacteria</taxon>
        <taxon>Bacillati</taxon>
        <taxon>Chloroflexota</taxon>
        <taxon>Chloroflexia</taxon>
        <taxon>Chloroflexales</taxon>
        <taxon>Chloroflexineae</taxon>
        <taxon>Chloroflexaceae</taxon>
        <taxon>Chloroflexus</taxon>
    </lineage>
</organism>
<dbReference type="Gene3D" id="2.60.40.1470">
    <property type="entry name" value="ApaG domain"/>
    <property type="match status" value="1"/>
</dbReference>
<gene>
    <name evidence="2" type="ordered locus">Cagg_1874</name>
</gene>
<dbReference type="RefSeq" id="WP_015940628.1">
    <property type="nucleotide sequence ID" value="NC_011831.1"/>
</dbReference>
<dbReference type="STRING" id="326427.Cagg_1874"/>
<dbReference type="HOGENOM" id="CLU_128074_1_0_0"/>
<dbReference type="InterPro" id="IPR036767">
    <property type="entry name" value="ApaG_sf"/>
</dbReference>
<dbReference type="Pfam" id="PF04379">
    <property type="entry name" value="DUF525"/>
    <property type="match status" value="1"/>
</dbReference>
<evidence type="ECO:0000259" key="1">
    <source>
        <dbReference type="PROSITE" id="PS51087"/>
    </source>
</evidence>
<dbReference type="PANTHER" id="PTHR14289:SF16">
    <property type="entry name" value="POLYMERASE DELTA-INTERACTING PROTEIN 2"/>
    <property type="match status" value="1"/>
</dbReference>
<proteinExistence type="predicted"/>
<accession>B8GBE1</accession>
<dbReference type="NCBIfam" id="NF003967">
    <property type="entry name" value="PRK05461.1"/>
    <property type="match status" value="1"/>
</dbReference>
<dbReference type="EMBL" id="CP001337">
    <property type="protein sequence ID" value="ACL24769.1"/>
    <property type="molecule type" value="Genomic_DNA"/>
</dbReference>
<dbReference type="SUPFAM" id="SSF110069">
    <property type="entry name" value="ApaG-like"/>
    <property type="match status" value="1"/>
</dbReference>
<sequence>MSMFTRRPFYYRLSEGMRISVRPHYVPGHSFPPLQRFVFAYDVRIENISRRTAQLMSRRWTIYDSIGEELEVVGDGVVGLQPILGPGDVHEYQSFSVLKSSRGWMEGEYYFRTTDNTYFTAFIPRFDLIADPEWISDEE</sequence>
<name>B8GBE1_CHLAD</name>
<keyword evidence="3" id="KW-1185">Reference proteome</keyword>